<reference evidence="1 2" key="1">
    <citation type="submission" date="2016-12" db="EMBL/GenBank/DDBJ databases">
        <title>Genomic comparison of strains in the 'Actinomyces naeslundii' group.</title>
        <authorList>
            <person name="Mughal S.R."/>
            <person name="Do T."/>
            <person name="Gilbert S.C."/>
            <person name="Witherden E.A."/>
            <person name="Didelot X."/>
            <person name="Beighton D."/>
        </authorList>
    </citation>
    <scope>NUCLEOTIDE SEQUENCE [LARGE SCALE GENOMIC DNA]</scope>
    <source>
        <strain evidence="1 2">MMRCO6-1</strain>
    </source>
</reference>
<dbReference type="AlphaFoldDB" id="A0A1Q8W348"/>
<protein>
    <submittedName>
        <fullName evidence="1">Uncharacterized protein</fullName>
    </submittedName>
</protein>
<dbReference type="Proteomes" id="UP000185772">
    <property type="component" value="Unassembled WGS sequence"/>
</dbReference>
<evidence type="ECO:0000313" key="2">
    <source>
        <dbReference type="Proteomes" id="UP000185772"/>
    </source>
</evidence>
<evidence type="ECO:0000313" key="1">
    <source>
        <dbReference type="EMBL" id="OLO55977.1"/>
    </source>
</evidence>
<sequence>MSAATKRVLEEAIAAHVADEMPGSLGGAWLVAVQLVDTADVSDPGNGFFFESAGSVITQAGLAATFMMKVQGDMR</sequence>
<organism evidence="1 2">
    <name type="scientific">Actinomyces oris</name>
    <dbReference type="NCBI Taxonomy" id="544580"/>
    <lineage>
        <taxon>Bacteria</taxon>
        <taxon>Bacillati</taxon>
        <taxon>Actinomycetota</taxon>
        <taxon>Actinomycetes</taxon>
        <taxon>Actinomycetales</taxon>
        <taxon>Actinomycetaceae</taxon>
        <taxon>Actinomyces</taxon>
    </lineage>
</organism>
<dbReference type="EMBL" id="MSKM01000001">
    <property type="protein sequence ID" value="OLO55977.1"/>
    <property type="molecule type" value="Genomic_DNA"/>
</dbReference>
<proteinExistence type="predicted"/>
<accession>A0A1Q8W348</accession>
<name>A0A1Q8W348_9ACTO</name>
<gene>
    <name evidence="1" type="ORF">BKH27_00260</name>
</gene>
<dbReference type="RefSeq" id="WP_070659831.1">
    <property type="nucleotide sequence ID" value="NZ_MSKM01000001.1"/>
</dbReference>
<comment type="caution">
    <text evidence="1">The sequence shown here is derived from an EMBL/GenBank/DDBJ whole genome shotgun (WGS) entry which is preliminary data.</text>
</comment>